<dbReference type="AlphaFoldDB" id="A0A139BXN5"/>
<dbReference type="GO" id="GO:0008408">
    <property type="term" value="F:3'-5' exonuclease activity"/>
    <property type="evidence" value="ECO:0007669"/>
    <property type="project" value="InterPro"/>
</dbReference>
<dbReference type="NCBIfam" id="TIGR00678">
    <property type="entry name" value="holB"/>
    <property type="match status" value="1"/>
</dbReference>
<dbReference type="Proteomes" id="UP000070578">
    <property type="component" value="Unassembled WGS sequence"/>
</dbReference>
<dbReference type="GO" id="GO:0003887">
    <property type="term" value="F:DNA-directed DNA polymerase activity"/>
    <property type="evidence" value="ECO:0007669"/>
    <property type="project" value="InterPro"/>
</dbReference>
<dbReference type="Gene3D" id="3.40.50.300">
    <property type="entry name" value="P-loop containing nucleotide triphosphate hydrolases"/>
    <property type="match status" value="1"/>
</dbReference>
<dbReference type="InterPro" id="IPR050238">
    <property type="entry name" value="DNA_Rep/Repair_Clamp_Loader"/>
</dbReference>
<dbReference type="InterPro" id="IPR004622">
    <property type="entry name" value="DNA_pol_HolB"/>
</dbReference>
<protein>
    <submittedName>
        <fullName evidence="1">DNA polymerase III, delta prime subunit</fullName>
    </submittedName>
</protein>
<accession>A0A139BXN5</accession>
<dbReference type="GO" id="GO:0009360">
    <property type="term" value="C:DNA polymerase III complex"/>
    <property type="evidence" value="ECO:0007669"/>
    <property type="project" value="TreeGrafter"/>
</dbReference>
<dbReference type="PANTHER" id="PTHR11669">
    <property type="entry name" value="REPLICATION FACTOR C / DNA POLYMERASE III GAMMA-TAU SUBUNIT"/>
    <property type="match status" value="1"/>
</dbReference>
<dbReference type="Pfam" id="PF13177">
    <property type="entry name" value="DNA_pol3_delta2"/>
    <property type="match status" value="1"/>
</dbReference>
<dbReference type="PANTHER" id="PTHR11669:SF8">
    <property type="entry name" value="DNA POLYMERASE III SUBUNIT DELTA"/>
    <property type="match status" value="1"/>
</dbReference>
<name>A0A139BXN5_9PROT</name>
<dbReference type="SUPFAM" id="SSF52540">
    <property type="entry name" value="P-loop containing nucleoside triphosphate hydrolases"/>
    <property type="match status" value="1"/>
</dbReference>
<dbReference type="GO" id="GO:0006261">
    <property type="term" value="P:DNA-templated DNA replication"/>
    <property type="evidence" value="ECO:0007669"/>
    <property type="project" value="TreeGrafter"/>
</dbReference>
<evidence type="ECO:0000313" key="1">
    <source>
        <dbReference type="EMBL" id="KXS33777.1"/>
    </source>
</evidence>
<proteinExistence type="predicted"/>
<gene>
    <name evidence="1" type="ORF">AWT59_0167</name>
</gene>
<dbReference type="InterPro" id="IPR027417">
    <property type="entry name" value="P-loop_NTPase"/>
</dbReference>
<organism evidence="1 2">
    <name type="scientific">Candidatus Gallionella acididurans</name>
    <dbReference type="NCBI Taxonomy" id="1796491"/>
    <lineage>
        <taxon>Bacteria</taxon>
        <taxon>Pseudomonadati</taxon>
        <taxon>Pseudomonadota</taxon>
        <taxon>Betaproteobacteria</taxon>
        <taxon>Nitrosomonadales</taxon>
        <taxon>Gallionellaceae</taxon>
        <taxon>Gallionella</taxon>
    </lineage>
</organism>
<evidence type="ECO:0000313" key="2">
    <source>
        <dbReference type="Proteomes" id="UP000070578"/>
    </source>
</evidence>
<comment type="caution">
    <text evidence="1">The sequence shown here is derived from an EMBL/GenBank/DDBJ whole genome shotgun (WGS) entry which is preliminary data.</text>
</comment>
<dbReference type="PATRIC" id="fig|1796491.3.peg.181"/>
<reference evidence="1 2" key="1">
    <citation type="submission" date="2016-02" db="EMBL/GenBank/DDBJ databases">
        <authorList>
            <person name="Wen L."/>
            <person name="He K."/>
            <person name="Yang H."/>
        </authorList>
    </citation>
    <scope>NUCLEOTIDE SEQUENCE [LARGE SCALE GENOMIC DNA]</scope>
    <source>
        <strain evidence="1">ShG14-8</strain>
    </source>
</reference>
<sequence>MKHIYPWQKNDWVHLQKLRKHPAQGLLLTGTKGIGKLELAINYAKSLLCQHPVESGFACGKCSSCHWFEQGAHPDYRLLQPGALDIDGEASDSGKKPSKQISIDQIRGLADFFGMSAHQGGRRVILIHPAEAMNINAANALLKSLEEPPQGLLFVLVSHKPQQLLPTILSRCLAVALSAPDVSSAARWLEEQGVKNPAQALAVSGFAPLQAAQFDEQPGSEEREKLLRAIRLPATLDAFVLAEVLQKIEQVLVVQWLQQWCYDLNSMKFAGKLRYHPGEEVTIKKLVDPVAPLNLARLHNHMNTAKREARHTLNPKLFFESLLLVYRQLMVE</sequence>
<dbReference type="EMBL" id="LSLI01000002">
    <property type="protein sequence ID" value="KXS33777.1"/>
    <property type="molecule type" value="Genomic_DNA"/>
</dbReference>
<reference evidence="1 2" key="2">
    <citation type="submission" date="2016-03" db="EMBL/GenBank/DDBJ databases">
        <title>New uncultured bacterium of the family Gallionellaceae from acid mine drainage: description and reconstruction of genome based on metagenomic analysis of microbial community.</title>
        <authorList>
            <person name="Kadnikov V."/>
            <person name="Ivasenko D."/>
            <person name="Beletsky A."/>
            <person name="Mardanov A."/>
            <person name="Danilova E."/>
            <person name="Pimenov N."/>
            <person name="Karnachuk O."/>
            <person name="Ravin N."/>
        </authorList>
    </citation>
    <scope>NUCLEOTIDE SEQUENCE [LARGE SCALE GENOMIC DNA]</scope>
    <source>
        <strain evidence="1">ShG14-8</strain>
    </source>
</reference>